<dbReference type="CDD" id="cd00761">
    <property type="entry name" value="Glyco_tranf_GTA_type"/>
    <property type="match status" value="1"/>
</dbReference>
<name>F8A0X8_CELGA</name>
<gene>
    <name evidence="2" type="ordered locus">Celgi_1081</name>
</gene>
<dbReference type="KEGG" id="cga:Celgi_1081"/>
<dbReference type="EMBL" id="CP002665">
    <property type="protein sequence ID" value="AEI11600.1"/>
    <property type="molecule type" value="Genomic_DNA"/>
</dbReference>
<accession>F8A0X8</accession>
<sequence>MTAPTEARDPEVLVAPGGAMGPDVSVVVPTHDVVDWIDECLTSLLEDQDVALEVVVVDDASRDGTYERALERAARDPRLRVVRNAGVGGGQARNHGVALARGRYLAFADGDDIVPAGAYAAMLASARRSGADLVVGDFYKFSAAESWRPAARWPLFERALQGTTLAATPSLIRNRACWNRLFRRDFWTDTAIAFPSVPRSNDVVPMVTALTAARSVDVVRDIVYLYRSRPGTTSMTSRASADDSVSSYLSQELLCAELVGAVPSAELARTYWSMVLDADGWVHLRTFARSVAENGADPASQVPALVRQLLDRRLPAAWDRVDADRQVVYTLVAHGELDRAAQVVEAMGEQGRTPVAMSPVSALEAAVRVEQTQEVGEDALRRFVQRHVLEGLAARDEPLTPADATRAVELAAGRTWFVEPVAPIERPVEAAVRQALVAGDVAALTAPRARLVPMKVRQGVLRDESLELVLDSFRIRVTQRDVRVRAVISGRPETMHDVAVADTSRPDWVATVTARALGEDGKWLFEVVYDTEHGRVQVPLEVIRGDIRSQRHRWGRLVVRGARRGQVPLVVLRVPNPVRRVAVAVRRRGVGVLVRLPRAPRGG</sequence>
<dbReference type="InterPro" id="IPR029044">
    <property type="entry name" value="Nucleotide-diphossugar_trans"/>
</dbReference>
<dbReference type="RefSeq" id="WP_013883119.1">
    <property type="nucleotide sequence ID" value="NC_015671.1"/>
</dbReference>
<dbReference type="PANTHER" id="PTHR22916:SF3">
    <property type="entry name" value="UDP-GLCNAC:BETAGAL BETA-1,3-N-ACETYLGLUCOSAMINYLTRANSFERASE-LIKE PROTEIN 1"/>
    <property type="match status" value="1"/>
</dbReference>
<dbReference type="STRING" id="593907.Celgi_1081"/>
<dbReference type="InterPro" id="IPR001173">
    <property type="entry name" value="Glyco_trans_2-like"/>
</dbReference>
<reference evidence="3" key="1">
    <citation type="submission" date="2011-04" db="EMBL/GenBank/DDBJ databases">
        <title>Complete sequence of Cellvibrio gilvus ATCC 13127.</title>
        <authorList>
            <person name="Lucas S."/>
            <person name="Han J."/>
            <person name="Lapidus A."/>
            <person name="Cheng J.-F."/>
            <person name="Goodwin L."/>
            <person name="Pitluck S."/>
            <person name="Peters L."/>
            <person name="Munk A."/>
            <person name="Detter J.C."/>
            <person name="Han C."/>
            <person name="Tapia R."/>
            <person name="Land M."/>
            <person name="Hauser L."/>
            <person name="Kyrpides N."/>
            <person name="Ivanova N."/>
            <person name="Ovchinnikova G."/>
            <person name="Pagani I."/>
            <person name="Mead D."/>
            <person name="Brumm P."/>
            <person name="Woyke T."/>
        </authorList>
    </citation>
    <scope>NUCLEOTIDE SEQUENCE [LARGE SCALE GENOMIC DNA]</scope>
    <source>
        <strain evidence="3">ATCC 13127 / NRRL B-14078</strain>
    </source>
</reference>
<dbReference type="Pfam" id="PF00535">
    <property type="entry name" value="Glycos_transf_2"/>
    <property type="match status" value="1"/>
</dbReference>
<evidence type="ECO:0000313" key="2">
    <source>
        <dbReference type="EMBL" id="AEI11600.1"/>
    </source>
</evidence>
<keyword evidence="2" id="KW-0808">Transferase</keyword>
<dbReference type="AlphaFoldDB" id="F8A0X8"/>
<dbReference type="OrthoDB" id="2676521at2"/>
<dbReference type="eggNOG" id="COG0463">
    <property type="taxonomic scope" value="Bacteria"/>
</dbReference>
<feature type="domain" description="Glycosyltransferase 2-like" evidence="1">
    <location>
        <begin position="25"/>
        <end position="185"/>
    </location>
</feature>
<keyword evidence="3" id="KW-1185">Reference proteome</keyword>
<protein>
    <submittedName>
        <fullName evidence="2">Glycosyl transferase family 2</fullName>
    </submittedName>
</protein>
<proteinExistence type="predicted"/>
<dbReference type="PANTHER" id="PTHR22916">
    <property type="entry name" value="GLYCOSYLTRANSFERASE"/>
    <property type="match status" value="1"/>
</dbReference>
<evidence type="ECO:0000313" key="3">
    <source>
        <dbReference type="Proteomes" id="UP000000485"/>
    </source>
</evidence>
<dbReference type="SUPFAM" id="SSF53448">
    <property type="entry name" value="Nucleotide-diphospho-sugar transferases"/>
    <property type="match status" value="1"/>
</dbReference>
<dbReference type="HOGENOM" id="CLU_452495_0_0_11"/>
<organism evidence="2 3">
    <name type="scientific">Cellulomonas gilvus (strain ATCC 13127 / NRRL B-14078)</name>
    <name type="common">Cellvibrio gilvus</name>
    <dbReference type="NCBI Taxonomy" id="593907"/>
    <lineage>
        <taxon>Bacteria</taxon>
        <taxon>Bacillati</taxon>
        <taxon>Actinomycetota</taxon>
        <taxon>Actinomycetes</taxon>
        <taxon>Micrococcales</taxon>
        <taxon>Cellulomonadaceae</taxon>
        <taxon>Cellulomonas</taxon>
    </lineage>
</organism>
<evidence type="ECO:0000259" key="1">
    <source>
        <dbReference type="Pfam" id="PF00535"/>
    </source>
</evidence>
<dbReference type="GO" id="GO:0016758">
    <property type="term" value="F:hexosyltransferase activity"/>
    <property type="evidence" value="ECO:0007669"/>
    <property type="project" value="UniProtKB-ARBA"/>
</dbReference>
<dbReference type="Proteomes" id="UP000000485">
    <property type="component" value="Chromosome"/>
</dbReference>
<dbReference type="Gene3D" id="3.90.550.10">
    <property type="entry name" value="Spore Coat Polysaccharide Biosynthesis Protein SpsA, Chain A"/>
    <property type="match status" value="1"/>
</dbReference>